<dbReference type="GO" id="GO:0070390">
    <property type="term" value="C:transcription export complex 2"/>
    <property type="evidence" value="ECO:0007669"/>
    <property type="project" value="TreeGrafter"/>
</dbReference>
<dbReference type="PANTHER" id="PTHR12436">
    <property type="entry name" value="80 KDA MCM3-ASSOCIATED PROTEIN"/>
    <property type="match status" value="1"/>
</dbReference>
<feature type="compositionally biased region" description="Low complexity" evidence="1">
    <location>
        <begin position="671"/>
        <end position="689"/>
    </location>
</feature>
<evidence type="ECO:0000313" key="5">
    <source>
        <dbReference type="Proteomes" id="UP000092730"/>
    </source>
</evidence>
<reference evidence="4" key="2">
    <citation type="submission" date="2013-07" db="EMBL/GenBank/DDBJ databases">
        <authorList>
            <consortium name="The Broad Institute Genome Sequencing Platform"/>
            <person name="Cuomo C."/>
            <person name="Litvintseva A."/>
            <person name="Chen Y."/>
            <person name="Heitman J."/>
            <person name="Sun S."/>
            <person name="Springer D."/>
            <person name="Dromer F."/>
            <person name="Young S.K."/>
            <person name="Zeng Q."/>
            <person name="Gargeya S."/>
            <person name="Fitzgerald M."/>
            <person name="Abouelleil A."/>
            <person name="Alvarado L."/>
            <person name="Berlin A.M."/>
            <person name="Chapman S.B."/>
            <person name="Dewar J."/>
            <person name="Goldberg J."/>
            <person name="Griggs A."/>
            <person name="Gujja S."/>
            <person name="Hansen M."/>
            <person name="Howarth C."/>
            <person name="Imamovic A."/>
            <person name="Larimer J."/>
            <person name="McCowan C."/>
            <person name="Murphy C."/>
            <person name="Pearson M."/>
            <person name="Priest M."/>
            <person name="Roberts A."/>
            <person name="Saif S."/>
            <person name="Shea T."/>
            <person name="Sykes S."/>
            <person name="Wortman J."/>
            <person name="Nusbaum C."/>
            <person name="Birren B."/>
        </authorList>
    </citation>
    <scope>NUCLEOTIDE SEQUENCE</scope>
    <source>
        <strain evidence="4">CBS 10118</strain>
    </source>
</reference>
<reference evidence="3" key="3">
    <citation type="submission" date="2014-01" db="EMBL/GenBank/DDBJ databases">
        <title>Evolution of pathogenesis and genome organization in the Tremellales.</title>
        <authorList>
            <person name="Cuomo C."/>
            <person name="Litvintseva A."/>
            <person name="Heitman J."/>
            <person name="Chen Y."/>
            <person name="Sun S."/>
            <person name="Springer D."/>
            <person name="Dromer F."/>
            <person name="Young S."/>
            <person name="Zeng Q."/>
            <person name="Chapman S."/>
            <person name="Gujja S."/>
            <person name="Saif S."/>
            <person name="Birren B."/>
        </authorList>
    </citation>
    <scope>NUCLEOTIDE SEQUENCE</scope>
    <source>
        <strain evidence="3">CBS 10118</strain>
    </source>
</reference>
<gene>
    <name evidence="3" type="ORF">I302_06411</name>
    <name evidence="4" type="ORF">I302_107849</name>
</gene>
<dbReference type="InterPro" id="IPR005062">
    <property type="entry name" value="SAC3/GANP/THP3_conserved"/>
</dbReference>
<evidence type="ECO:0000259" key="2">
    <source>
        <dbReference type="Pfam" id="PF03399"/>
    </source>
</evidence>
<proteinExistence type="predicted"/>
<dbReference type="RefSeq" id="XP_019044499.1">
    <property type="nucleotide sequence ID" value="XM_019193022.1"/>
</dbReference>
<organism evidence="3">
    <name type="scientific">Kwoniella bestiolae CBS 10118</name>
    <dbReference type="NCBI Taxonomy" id="1296100"/>
    <lineage>
        <taxon>Eukaryota</taxon>
        <taxon>Fungi</taxon>
        <taxon>Dikarya</taxon>
        <taxon>Basidiomycota</taxon>
        <taxon>Agaricomycotina</taxon>
        <taxon>Tremellomycetes</taxon>
        <taxon>Tremellales</taxon>
        <taxon>Cryptococcaceae</taxon>
        <taxon>Kwoniella</taxon>
    </lineage>
</organism>
<evidence type="ECO:0000313" key="3">
    <source>
        <dbReference type="EMBL" id="OCF23429.1"/>
    </source>
</evidence>
<evidence type="ECO:0000313" key="4">
    <source>
        <dbReference type="EMBL" id="WVW85811.1"/>
    </source>
</evidence>
<feature type="region of interest" description="Disordered" evidence="1">
    <location>
        <begin position="1"/>
        <end position="23"/>
    </location>
</feature>
<feature type="region of interest" description="Disordered" evidence="1">
    <location>
        <begin position="510"/>
        <end position="573"/>
    </location>
</feature>
<dbReference type="VEuPathDB" id="FungiDB:I302_06411"/>
<name>A0A1B9FXD0_9TREE</name>
<protein>
    <recommendedName>
        <fullName evidence="2">SAC3/GANP/THP3 conserved domain-containing protein</fullName>
    </recommendedName>
</protein>
<feature type="compositionally biased region" description="Pro residues" evidence="1">
    <location>
        <begin position="542"/>
        <end position="554"/>
    </location>
</feature>
<dbReference type="GO" id="GO:0005737">
    <property type="term" value="C:cytoplasm"/>
    <property type="evidence" value="ECO:0007669"/>
    <property type="project" value="TreeGrafter"/>
</dbReference>
<dbReference type="EMBL" id="CP144546">
    <property type="protein sequence ID" value="WVW85811.1"/>
    <property type="molecule type" value="Genomic_DNA"/>
</dbReference>
<sequence>MPSAISALDSGNPDNEDDSRKASKLAARAARFNKVLPGNRYKQLEEMRIKERKAFEQQGLIKVGKTELGDAVDMRGTCEQMCSEYEREFREYTREVHPFEKMGSEGRMDPSKAVAAYSRSDAGAGHGDSAILPSDLRTPGTLVRTLDYLFSVIMPSLPPSPSSSLATPRKALGYSAGFIRDRTRAIRKEFAMQSSWGHQEAIASFERIARWHILCLRELQEESGTNVDMHIDSAELNRCFTSLRQHYNDRREELGVEAPCPNEAEFTAYMLIYDLNSKSVSIPFSELPSVIIDNPLVKMAWEIRRAAQRNFDTQKEGSKHNAELGMNMISRFVKLLKQPKLPFLLACLVEIRLREMRRSAIRALRRPYPALKSDPIRVNEMGEVIERKMILLETLNKILGCEEQEQEDSAWDDVDFTHNQHTNQESIDISRKFGFEIYEDEDGPLGALINLGSPYDDNKDAPFTKRWKLITEKRGNASYVDIVNGQAGVQIDGVFNTQPTQPIPTANNIFTAPKSAPTSTTSAFSFQPKPSTSTSAFSFKPAPTPAPAPSPPAASLPEPAATSNKPFFRPLCPPPDHPDVLAVKNKGLIPGHPPILAGPVKGIFAEPYPYTESDIRDAFNRPNAFTMGASQNPATQPQDAPEPSSKKKRSAEDDAAPPTKAPLFTTSGFFSAPTPIPSSSSPAGPSTLPSLPPVKASSPTLPPFSIPKPLSPVKTSPLTASTSSPARQRKRTASSVLSSSVAKLSSSVLRKSLADIHKEREERVSAIPDVCGLLVDEVIQSMIEDYLSSDLTRYVKQRKAAEEYQRRKVMRSQAILHWSQGIFQQLMDEETRRILRDGVLQELKRRCLTRRAIRFWNSWAKSQRKNREESEKKRLDMFKYLNNMGLSRSTSHLPVYTDRSEVSTPLSDIDMSLEMEVERMDSLQIDIEINHAERTKDNFFSPSTFLNAITKHIGPFLWSQATSNSTFLPAFHTIISIPSSTSSSEGEEEFGNPPEREVQDWLNRKFLPPNKSRNIDGEESESYVVNRVMYESKILESGKNLPRWCSIGLYVFEVPLKSDDEVKNSQNIADCQDRIGVLVKGLQSVTNRYTPSLLVLTWDEESIEELGERLQVSEELDMFPRKALVSLHYSDDLDERFTKALEVAIPDLPIKEQFVVKLNDIISTLYPTWQRYLDVSSLQLTQRPKEINLASDIFTHGVELINSIPEMIRGMLKPMDLEDEEKWRPIILPHFNDEKDDLPFELVDRISEYFEHDLLKGIDDLDLLVTPLRQAAFYGQPLPIIPILQSLSYLVLGELRDTSMEARLFPDEKGQYGGVEEYKRVYIKRLSGAFEKRMNGFVEGILPSLVEDHPQLQPQPQSQHDEASIYPSPGRLNNISPTRSVNGNGNGTNKKRNRPEDQDTENISPTKERGGKARREKGSKVKKNARLLKALKDVEVTLALSQLDELEMGN</sequence>
<reference evidence="3" key="1">
    <citation type="submission" date="2013-07" db="EMBL/GenBank/DDBJ databases">
        <title>The Genome Sequence of Cryptococcus bestiolae CBS10118.</title>
        <authorList>
            <consortium name="The Broad Institute Genome Sequencing Platform"/>
            <person name="Cuomo C."/>
            <person name="Litvintseva A."/>
            <person name="Chen Y."/>
            <person name="Heitman J."/>
            <person name="Sun S."/>
            <person name="Springer D."/>
            <person name="Dromer F."/>
            <person name="Young S.K."/>
            <person name="Zeng Q."/>
            <person name="Gargeya S."/>
            <person name="Fitzgerald M."/>
            <person name="Abouelleil A."/>
            <person name="Alvarado L."/>
            <person name="Berlin A.M."/>
            <person name="Chapman S.B."/>
            <person name="Dewar J."/>
            <person name="Goldberg J."/>
            <person name="Griggs A."/>
            <person name="Gujja S."/>
            <person name="Hansen M."/>
            <person name="Howarth C."/>
            <person name="Imamovic A."/>
            <person name="Larimer J."/>
            <person name="McCowan C."/>
            <person name="Murphy C."/>
            <person name="Pearson M."/>
            <person name="Priest M."/>
            <person name="Roberts A."/>
            <person name="Saif S."/>
            <person name="Shea T."/>
            <person name="Sykes S."/>
            <person name="Wortman J."/>
            <person name="Nusbaum C."/>
            <person name="Birren B."/>
        </authorList>
    </citation>
    <scope>NUCLEOTIDE SEQUENCE [LARGE SCALE GENOMIC DNA]</scope>
    <source>
        <strain evidence="3">CBS 10118</strain>
    </source>
</reference>
<reference evidence="4" key="4">
    <citation type="submission" date="2024-02" db="EMBL/GenBank/DDBJ databases">
        <title>Comparative genomics of Cryptococcus and Kwoniella reveals pathogenesis evolution and contrasting modes of karyotype evolution via chromosome fusion or intercentromeric recombination.</title>
        <authorList>
            <person name="Coelho M.A."/>
            <person name="David-Palma M."/>
            <person name="Shea T."/>
            <person name="Bowers K."/>
            <person name="McGinley-Smith S."/>
            <person name="Mohammad A.W."/>
            <person name="Gnirke A."/>
            <person name="Yurkov A.M."/>
            <person name="Nowrousian M."/>
            <person name="Sun S."/>
            <person name="Cuomo C.A."/>
            <person name="Heitman J."/>
        </authorList>
    </citation>
    <scope>NUCLEOTIDE SEQUENCE</scope>
    <source>
        <strain evidence="4">CBS 10118</strain>
    </source>
</reference>
<dbReference type="PANTHER" id="PTHR12436:SF3">
    <property type="entry name" value="GERMINAL-CENTER ASSOCIATED NUCLEAR PROTEIN"/>
    <property type="match status" value="1"/>
</dbReference>
<dbReference type="GO" id="GO:0006406">
    <property type="term" value="P:mRNA export from nucleus"/>
    <property type="evidence" value="ECO:0007669"/>
    <property type="project" value="TreeGrafter"/>
</dbReference>
<dbReference type="GeneID" id="30210810"/>
<dbReference type="KEGG" id="kbi:30210810"/>
<feature type="domain" description="SAC3/GANP/THP3 conserved" evidence="2">
    <location>
        <begin position="81"/>
        <end position="384"/>
    </location>
</feature>
<feature type="compositionally biased region" description="Low complexity" evidence="1">
    <location>
        <begin position="510"/>
        <end position="528"/>
    </location>
</feature>
<dbReference type="EMBL" id="KI894023">
    <property type="protein sequence ID" value="OCF23429.1"/>
    <property type="molecule type" value="Genomic_DNA"/>
</dbReference>
<dbReference type="Proteomes" id="UP000092730">
    <property type="component" value="Chromosome 6"/>
</dbReference>
<dbReference type="OrthoDB" id="264795at2759"/>
<feature type="compositionally biased region" description="Polar residues" evidence="1">
    <location>
        <begin position="1371"/>
        <end position="1381"/>
    </location>
</feature>
<dbReference type="STRING" id="1296100.A0A1B9FXD0"/>
<feature type="region of interest" description="Disordered" evidence="1">
    <location>
        <begin position="623"/>
        <end position="737"/>
    </location>
</feature>
<feature type="compositionally biased region" description="Pro residues" evidence="1">
    <location>
        <begin position="700"/>
        <end position="710"/>
    </location>
</feature>
<feature type="compositionally biased region" description="Basic and acidic residues" evidence="1">
    <location>
        <begin position="1406"/>
        <end position="1419"/>
    </location>
</feature>
<evidence type="ECO:0000256" key="1">
    <source>
        <dbReference type="SAM" id="MobiDB-lite"/>
    </source>
</evidence>
<feature type="compositionally biased region" description="Polar residues" evidence="1">
    <location>
        <begin position="628"/>
        <end position="638"/>
    </location>
</feature>
<dbReference type="Gene3D" id="1.25.40.990">
    <property type="match status" value="1"/>
</dbReference>
<accession>A0A1B9FXD0</accession>
<dbReference type="InterPro" id="IPR045107">
    <property type="entry name" value="SAC3/GANP/THP3"/>
</dbReference>
<keyword evidence="5" id="KW-1185">Reference proteome</keyword>
<feature type="compositionally biased region" description="Low complexity" evidence="1">
    <location>
        <begin position="715"/>
        <end position="726"/>
    </location>
</feature>
<dbReference type="Pfam" id="PF03399">
    <property type="entry name" value="SAC3_GANP"/>
    <property type="match status" value="1"/>
</dbReference>
<feature type="region of interest" description="Disordered" evidence="1">
    <location>
        <begin position="1348"/>
        <end position="1425"/>
    </location>
</feature>